<keyword evidence="5 8" id="KW-1133">Transmembrane helix</keyword>
<evidence type="ECO:0000256" key="8">
    <source>
        <dbReference type="SAM" id="Phobius"/>
    </source>
</evidence>
<organism evidence="9 10">
    <name type="scientific">Nonomuraea cavernae</name>
    <dbReference type="NCBI Taxonomy" id="2045107"/>
    <lineage>
        <taxon>Bacteria</taxon>
        <taxon>Bacillati</taxon>
        <taxon>Actinomycetota</taxon>
        <taxon>Actinomycetes</taxon>
        <taxon>Streptosporangiales</taxon>
        <taxon>Streptosporangiaceae</taxon>
        <taxon>Nonomuraea</taxon>
    </lineage>
</organism>
<feature type="transmembrane region" description="Helical" evidence="8">
    <location>
        <begin position="211"/>
        <end position="234"/>
    </location>
</feature>
<gene>
    <name evidence="9" type="ORF">GCM10012289_12610</name>
</gene>
<dbReference type="PANTHER" id="PTHR32024">
    <property type="entry name" value="TRK SYSTEM POTASSIUM UPTAKE PROTEIN TRKG-RELATED"/>
    <property type="match status" value="1"/>
</dbReference>
<feature type="transmembrane region" description="Helical" evidence="8">
    <location>
        <begin position="336"/>
        <end position="357"/>
    </location>
</feature>
<proteinExistence type="predicted"/>
<name>A0A918DH30_9ACTN</name>
<reference evidence="9" key="2">
    <citation type="submission" date="2020-09" db="EMBL/GenBank/DDBJ databases">
        <authorList>
            <person name="Sun Q."/>
            <person name="Zhou Y."/>
        </authorList>
    </citation>
    <scope>NUCLEOTIDE SEQUENCE</scope>
    <source>
        <strain evidence="9">CGMCC 4.7368</strain>
    </source>
</reference>
<keyword evidence="4 8" id="KW-0812">Transmembrane</keyword>
<keyword evidence="7 8" id="KW-0472">Membrane</keyword>
<evidence type="ECO:0000256" key="1">
    <source>
        <dbReference type="ARBA" id="ARBA00004651"/>
    </source>
</evidence>
<dbReference type="AlphaFoldDB" id="A0A918DH30"/>
<sequence length="431" mass="45510">MTGFGAAVLLGTLLLALPVATTTGESAGWLTALFTATSAVCVTGLVLVDTEAHWSMFGEIVIAGLFQAGGLGIMTLATVFAVLVAGRLGLRARLAAQAETRTLSMSDVRQVLRKVLVFSLVCESVTAVVLTVRFMTGYGEPLGRAAYLGAFHAVSAFNNAGFALWPDSLMRFVADPWICLTIAAAVIVGGLGFPVVFELARSWRRPSRWSVLTRITVTVTVILIGSGTLVFLGAEWHNPRTLGPLDDGGRLLAAFFASVMPRTAGFNSLDITAMTPSSWLATDVLMFIGGGSAGSAGGIKVTTFGLLAFVIWAELRGENRVNVGHRRVPESAQRQALSIAAISVILVAVSTYVLLVLTPHSLDQVLFEVIAAFSTAGLSTGVTAELSPAGHVLLLLLMFVGRIGPLTLGSALALKERQRRYELPEERIIVG</sequence>
<dbReference type="Proteomes" id="UP000646523">
    <property type="component" value="Unassembled WGS sequence"/>
</dbReference>
<keyword evidence="2" id="KW-0813">Transport</keyword>
<evidence type="ECO:0000256" key="3">
    <source>
        <dbReference type="ARBA" id="ARBA00022475"/>
    </source>
</evidence>
<feature type="transmembrane region" description="Helical" evidence="8">
    <location>
        <begin position="60"/>
        <end position="85"/>
    </location>
</feature>
<accession>A0A918DH30</accession>
<feature type="transmembrane region" description="Helical" evidence="8">
    <location>
        <begin position="28"/>
        <end position="48"/>
    </location>
</feature>
<evidence type="ECO:0000256" key="5">
    <source>
        <dbReference type="ARBA" id="ARBA00022989"/>
    </source>
</evidence>
<keyword evidence="3" id="KW-1003">Cell membrane</keyword>
<dbReference type="GO" id="GO:0005886">
    <property type="term" value="C:plasma membrane"/>
    <property type="evidence" value="ECO:0007669"/>
    <property type="project" value="UniProtKB-SubCell"/>
</dbReference>
<evidence type="ECO:0000256" key="6">
    <source>
        <dbReference type="ARBA" id="ARBA00023065"/>
    </source>
</evidence>
<feature type="transmembrane region" description="Helical" evidence="8">
    <location>
        <begin position="115"/>
        <end position="134"/>
    </location>
</feature>
<feature type="transmembrane region" description="Helical" evidence="8">
    <location>
        <begin position="392"/>
        <end position="414"/>
    </location>
</feature>
<protein>
    <submittedName>
        <fullName evidence="9">Potassium transporter Trk</fullName>
    </submittedName>
</protein>
<keyword evidence="10" id="KW-1185">Reference proteome</keyword>
<feature type="transmembrane region" description="Helical" evidence="8">
    <location>
        <begin position="284"/>
        <end position="315"/>
    </location>
</feature>
<dbReference type="Pfam" id="PF02386">
    <property type="entry name" value="TrkH"/>
    <property type="match status" value="1"/>
</dbReference>
<dbReference type="EMBL" id="BMNH01000002">
    <property type="protein sequence ID" value="GGO64062.1"/>
    <property type="molecule type" value="Genomic_DNA"/>
</dbReference>
<comment type="subcellular location">
    <subcellularLocation>
        <location evidence="1">Cell membrane</location>
        <topology evidence="1">Multi-pass membrane protein</topology>
    </subcellularLocation>
</comment>
<feature type="transmembrane region" description="Helical" evidence="8">
    <location>
        <begin position="177"/>
        <end position="199"/>
    </location>
</feature>
<evidence type="ECO:0000313" key="9">
    <source>
        <dbReference type="EMBL" id="GGO64062.1"/>
    </source>
</evidence>
<keyword evidence="6" id="KW-0406">Ion transport</keyword>
<dbReference type="InterPro" id="IPR003445">
    <property type="entry name" value="Cat_transpt"/>
</dbReference>
<evidence type="ECO:0000256" key="4">
    <source>
        <dbReference type="ARBA" id="ARBA00022692"/>
    </source>
</evidence>
<evidence type="ECO:0000313" key="10">
    <source>
        <dbReference type="Proteomes" id="UP000646523"/>
    </source>
</evidence>
<dbReference type="PANTHER" id="PTHR32024:SF1">
    <property type="entry name" value="KTR SYSTEM POTASSIUM UPTAKE PROTEIN B"/>
    <property type="match status" value="1"/>
</dbReference>
<comment type="caution">
    <text evidence="9">The sequence shown here is derived from an EMBL/GenBank/DDBJ whole genome shotgun (WGS) entry which is preliminary data.</text>
</comment>
<evidence type="ECO:0000256" key="7">
    <source>
        <dbReference type="ARBA" id="ARBA00023136"/>
    </source>
</evidence>
<dbReference type="GO" id="GO:0030001">
    <property type="term" value="P:metal ion transport"/>
    <property type="evidence" value="ECO:0007669"/>
    <property type="project" value="UniProtKB-ARBA"/>
</dbReference>
<evidence type="ECO:0000256" key="2">
    <source>
        <dbReference type="ARBA" id="ARBA00022448"/>
    </source>
</evidence>
<dbReference type="GO" id="GO:0008324">
    <property type="term" value="F:monoatomic cation transmembrane transporter activity"/>
    <property type="evidence" value="ECO:0007669"/>
    <property type="project" value="InterPro"/>
</dbReference>
<reference evidence="9" key="1">
    <citation type="journal article" date="2014" name="Int. J. Syst. Evol. Microbiol.">
        <title>Complete genome sequence of Corynebacterium casei LMG S-19264T (=DSM 44701T), isolated from a smear-ripened cheese.</title>
        <authorList>
            <consortium name="US DOE Joint Genome Institute (JGI-PGF)"/>
            <person name="Walter F."/>
            <person name="Albersmeier A."/>
            <person name="Kalinowski J."/>
            <person name="Ruckert C."/>
        </authorList>
    </citation>
    <scope>NUCLEOTIDE SEQUENCE</scope>
    <source>
        <strain evidence="9">CGMCC 4.7368</strain>
    </source>
</reference>